<protein>
    <recommendedName>
        <fullName evidence="15">Dual specificity protein phosphatase 1</fullName>
    </recommendedName>
</protein>
<feature type="domain" description="Tyrosine specific protein phosphatases" evidence="12">
    <location>
        <begin position="91"/>
        <end position="148"/>
    </location>
</feature>
<dbReference type="CDD" id="cd14498">
    <property type="entry name" value="DSP"/>
    <property type="match status" value="1"/>
</dbReference>
<comment type="catalytic activity">
    <reaction evidence="8">
        <text>O-phospho-L-seryl-[protein] + H2O = L-seryl-[protein] + phosphate</text>
        <dbReference type="Rhea" id="RHEA:20629"/>
        <dbReference type="Rhea" id="RHEA-COMP:9863"/>
        <dbReference type="Rhea" id="RHEA-COMP:11604"/>
        <dbReference type="ChEBI" id="CHEBI:15377"/>
        <dbReference type="ChEBI" id="CHEBI:29999"/>
        <dbReference type="ChEBI" id="CHEBI:43474"/>
        <dbReference type="ChEBI" id="CHEBI:83421"/>
        <dbReference type="EC" id="3.1.3.16"/>
    </reaction>
</comment>
<dbReference type="PROSITE" id="PS50054">
    <property type="entry name" value="TYR_PHOSPHATASE_DUAL"/>
    <property type="match status" value="1"/>
</dbReference>
<keyword evidence="4" id="KW-0963">Cytoplasm</keyword>
<dbReference type="GO" id="GO:0008330">
    <property type="term" value="F:protein tyrosine/threonine phosphatase activity"/>
    <property type="evidence" value="ECO:0007669"/>
    <property type="project" value="TreeGrafter"/>
</dbReference>
<dbReference type="GO" id="GO:0005737">
    <property type="term" value="C:cytoplasm"/>
    <property type="evidence" value="ECO:0007669"/>
    <property type="project" value="UniProtKB-SubCell"/>
</dbReference>
<evidence type="ECO:0008006" key="15">
    <source>
        <dbReference type="Google" id="ProtNLM"/>
    </source>
</evidence>
<evidence type="ECO:0000256" key="7">
    <source>
        <dbReference type="ARBA" id="ARBA00023242"/>
    </source>
</evidence>
<evidence type="ECO:0000256" key="4">
    <source>
        <dbReference type="ARBA" id="ARBA00022490"/>
    </source>
</evidence>
<dbReference type="SUPFAM" id="SSF52799">
    <property type="entry name" value="(Phosphotyrosine protein) phosphatases II"/>
    <property type="match status" value="1"/>
</dbReference>
<dbReference type="Pfam" id="PF00782">
    <property type="entry name" value="DSPc"/>
    <property type="match status" value="1"/>
</dbReference>
<evidence type="ECO:0000256" key="6">
    <source>
        <dbReference type="ARBA" id="ARBA00022912"/>
    </source>
</evidence>
<dbReference type="PRINTS" id="PR01908">
    <property type="entry name" value="ADSPHPHTASE"/>
</dbReference>
<comment type="similarity">
    <text evidence="3">Belongs to the protein-tyrosine phosphatase family. Non-receptor class dual specificity subfamily.</text>
</comment>
<sequence length="172" mass="19175">MDQLDEAYRGRINTLLRAMSVAKGVRNDDVPCQIEEGLYLGSIGAANNKSALRSLNITHVLTVASLKPPYPNEFKYKIVDVQDQPDVSISRYFDDCFGFIDEAREMGGKILVHCFAGISRSVTIIVAYLIKTHKLSCSEALEHVKSKRSVASPNPGFLLQLQKFEKSLRDIV</sequence>
<evidence type="ECO:0000256" key="3">
    <source>
        <dbReference type="ARBA" id="ARBA00008601"/>
    </source>
</evidence>
<dbReference type="InterPro" id="IPR020422">
    <property type="entry name" value="TYR_PHOSPHATASE_DUAL_dom"/>
</dbReference>
<dbReference type="PROSITE" id="PS50056">
    <property type="entry name" value="TYR_PHOSPHATASE_2"/>
    <property type="match status" value="1"/>
</dbReference>
<reference evidence="13" key="2">
    <citation type="submission" date="2022-03" db="EMBL/GenBank/DDBJ databases">
        <title>Draft title - Genomic analysis of global carrot germplasm unveils the trajectory of domestication and the origin of high carotenoid orange carrot.</title>
        <authorList>
            <person name="Iorizzo M."/>
            <person name="Ellison S."/>
            <person name="Senalik D."/>
            <person name="Macko-Podgorni A."/>
            <person name="Grzebelus D."/>
            <person name="Bostan H."/>
            <person name="Rolling W."/>
            <person name="Curaba J."/>
            <person name="Simon P."/>
        </authorList>
    </citation>
    <scope>NUCLEOTIDE SEQUENCE</scope>
    <source>
        <tissue evidence="13">Leaf</tissue>
    </source>
</reference>
<comment type="subcellular location">
    <subcellularLocation>
        <location evidence="2">Cytoplasm</location>
    </subcellularLocation>
    <subcellularLocation>
        <location evidence="1">Nucleus</location>
    </subcellularLocation>
</comment>
<dbReference type="Gene3D" id="3.90.190.10">
    <property type="entry name" value="Protein tyrosine phosphatase superfamily"/>
    <property type="match status" value="1"/>
</dbReference>
<dbReference type="GO" id="GO:0005634">
    <property type="term" value="C:nucleus"/>
    <property type="evidence" value="ECO:0007669"/>
    <property type="project" value="UniProtKB-SubCell"/>
</dbReference>
<dbReference type="InterPro" id="IPR000387">
    <property type="entry name" value="Tyr_Pase_dom"/>
</dbReference>
<name>A0AAF0W6M4_DAUCS</name>
<gene>
    <name evidence="13" type="ORF">DCAR_0102509</name>
</gene>
<reference evidence="13" key="1">
    <citation type="journal article" date="2016" name="Nat. Genet.">
        <title>A high-quality carrot genome assembly provides new insights into carotenoid accumulation and asterid genome evolution.</title>
        <authorList>
            <person name="Iorizzo M."/>
            <person name="Ellison S."/>
            <person name="Senalik D."/>
            <person name="Zeng P."/>
            <person name="Satapoomin P."/>
            <person name="Huang J."/>
            <person name="Bowman M."/>
            <person name="Iovene M."/>
            <person name="Sanseverino W."/>
            <person name="Cavagnaro P."/>
            <person name="Yildiz M."/>
            <person name="Macko-Podgorni A."/>
            <person name="Moranska E."/>
            <person name="Grzebelus E."/>
            <person name="Grzebelus D."/>
            <person name="Ashrafi H."/>
            <person name="Zheng Z."/>
            <person name="Cheng S."/>
            <person name="Spooner D."/>
            <person name="Van Deynze A."/>
            <person name="Simon P."/>
        </authorList>
    </citation>
    <scope>NUCLEOTIDE SEQUENCE</scope>
    <source>
        <tissue evidence="13">Leaf</tissue>
    </source>
</reference>
<dbReference type="GO" id="GO:0033550">
    <property type="term" value="F:MAP kinase tyrosine phosphatase activity"/>
    <property type="evidence" value="ECO:0007669"/>
    <property type="project" value="TreeGrafter"/>
</dbReference>
<organism evidence="13 14">
    <name type="scientific">Daucus carota subsp. sativus</name>
    <name type="common">Carrot</name>
    <dbReference type="NCBI Taxonomy" id="79200"/>
    <lineage>
        <taxon>Eukaryota</taxon>
        <taxon>Viridiplantae</taxon>
        <taxon>Streptophyta</taxon>
        <taxon>Embryophyta</taxon>
        <taxon>Tracheophyta</taxon>
        <taxon>Spermatophyta</taxon>
        <taxon>Magnoliopsida</taxon>
        <taxon>eudicotyledons</taxon>
        <taxon>Gunneridae</taxon>
        <taxon>Pentapetalae</taxon>
        <taxon>asterids</taxon>
        <taxon>campanulids</taxon>
        <taxon>Apiales</taxon>
        <taxon>Apiaceae</taxon>
        <taxon>Apioideae</taxon>
        <taxon>Scandiceae</taxon>
        <taxon>Daucinae</taxon>
        <taxon>Daucus</taxon>
        <taxon>Daucus sect. Daucus</taxon>
    </lineage>
</organism>
<dbReference type="InterPro" id="IPR000340">
    <property type="entry name" value="Dual-sp_phosphatase_cat-dom"/>
</dbReference>
<evidence type="ECO:0000259" key="12">
    <source>
        <dbReference type="PROSITE" id="PS50056"/>
    </source>
</evidence>
<dbReference type="FunFam" id="3.90.190.10:FF:000056">
    <property type="entry name" value="Dual specificity phosphatase 12"/>
    <property type="match status" value="1"/>
</dbReference>
<dbReference type="SMART" id="SM00195">
    <property type="entry name" value="DSPc"/>
    <property type="match status" value="1"/>
</dbReference>
<dbReference type="InterPro" id="IPR029021">
    <property type="entry name" value="Prot-tyrosine_phosphatase-like"/>
</dbReference>
<keyword evidence="6" id="KW-0904">Protein phosphatase</keyword>
<dbReference type="GO" id="GO:0004722">
    <property type="term" value="F:protein serine/threonine phosphatase activity"/>
    <property type="evidence" value="ECO:0007669"/>
    <property type="project" value="UniProtKB-EC"/>
</dbReference>
<evidence type="ECO:0000256" key="10">
    <source>
        <dbReference type="ARBA" id="ARBA00051722"/>
    </source>
</evidence>
<keyword evidence="14" id="KW-1185">Reference proteome</keyword>
<dbReference type="PANTHER" id="PTHR10159:SF511">
    <property type="entry name" value="DUAL SPECIFICITY PROTEIN PHOSPHATASE 1"/>
    <property type="match status" value="1"/>
</dbReference>
<evidence type="ECO:0000313" key="13">
    <source>
        <dbReference type="EMBL" id="WOG83334.1"/>
    </source>
</evidence>
<feature type="domain" description="Tyrosine-protein phosphatase" evidence="11">
    <location>
        <begin position="30"/>
        <end position="170"/>
    </location>
</feature>
<evidence type="ECO:0000256" key="9">
    <source>
        <dbReference type="ARBA" id="ARBA00048336"/>
    </source>
</evidence>
<evidence type="ECO:0000256" key="5">
    <source>
        <dbReference type="ARBA" id="ARBA00022801"/>
    </source>
</evidence>
<dbReference type="GO" id="GO:0017017">
    <property type="term" value="F:MAP kinase tyrosine/serine/threonine phosphatase activity"/>
    <property type="evidence" value="ECO:0007669"/>
    <property type="project" value="TreeGrafter"/>
</dbReference>
<dbReference type="AlphaFoldDB" id="A0AAF0W6M4"/>
<evidence type="ECO:0000256" key="8">
    <source>
        <dbReference type="ARBA" id="ARBA00047761"/>
    </source>
</evidence>
<evidence type="ECO:0000256" key="2">
    <source>
        <dbReference type="ARBA" id="ARBA00004496"/>
    </source>
</evidence>
<accession>A0AAF0W6M4</accession>
<proteinExistence type="inferred from homology"/>
<dbReference type="PANTHER" id="PTHR10159">
    <property type="entry name" value="DUAL SPECIFICITY PROTEIN PHOSPHATASE"/>
    <property type="match status" value="1"/>
</dbReference>
<evidence type="ECO:0000313" key="14">
    <source>
        <dbReference type="Proteomes" id="UP000077755"/>
    </source>
</evidence>
<evidence type="ECO:0000256" key="1">
    <source>
        <dbReference type="ARBA" id="ARBA00004123"/>
    </source>
</evidence>
<dbReference type="GO" id="GO:0043409">
    <property type="term" value="P:negative regulation of MAPK cascade"/>
    <property type="evidence" value="ECO:0007669"/>
    <property type="project" value="TreeGrafter"/>
</dbReference>
<dbReference type="EMBL" id="CP093343">
    <property type="protein sequence ID" value="WOG83334.1"/>
    <property type="molecule type" value="Genomic_DNA"/>
</dbReference>
<comment type="catalytic activity">
    <reaction evidence="10">
        <text>O-phospho-L-tyrosyl-[protein] + H2O = L-tyrosyl-[protein] + phosphate</text>
        <dbReference type="Rhea" id="RHEA:10684"/>
        <dbReference type="Rhea" id="RHEA-COMP:10136"/>
        <dbReference type="Rhea" id="RHEA-COMP:20101"/>
        <dbReference type="ChEBI" id="CHEBI:15377"/>
        <dbReference type="ChEBI" id="CHEBI:43474"/>
        <dbReference type="ChEBI" id="CHEBI:46858"/>
        <dbReference type="ChEBI" id="CHEBI:61978"/>
        <dbReference type="EC" id="3.1.3.48"/>
    </reaction>
</comment>
<keyword evidence="7" id="KW-0539">Nucleus</keyword>
<evidence type="ECO:0000259" key="11">
    <source>
        <dbReference type="PROSITE" id="PS50054"/>
    </source>
</evidence>
<keyword evidence="5" id="KW-0378">Hydrolase</keyword>
<comment type="catalytic activity">
    <reaction evidence="9">
        <text>O-phospho-L-threonyl-[protein] + H2O = L-threonyl-[protein] + phosphate</text>
        <dbReference type="Rhea" id="RHEA:47004"/>
        <dbReference type="Rhea" id="RHEA-COMP:11060"/>
        <dbReference type="Rhea" id="RHEA-COMP:11605"/>
        <dbReference type="ChEBI" id="CHEBI:15377"/>
        <dbReference type="ChEBI" id="CHEBI:30013"/>
        <dbReference type="ChEBI" id="CHEBI:43474"/>
        <dbReference type="ChEBI" id="CHEBI:61977"/>
        <dbReference type="EC" id="3.1.3.16"/>
    </reaction>
</comment>
<dbReference type="Proteomes" id="UP000077755">
    <property type="component" value="Chromosome 1"/>
</dbReference>